<dbReference type="Pfam" id="PF07244">
    <property type="entry name" value="POTRA"/>
    <property type="match status" value="1"/>
</dbReference>
<name>J9D6E0_9ZZZZ</name>
<dbReference type="EMBL" id="AMCI01000652">
    <property type="protein sequence ID" value="EJX08321.1"/>
    <property type="molecule type" value="Genomic_DNA"/>
</dbReference>
<protein>
    <submittedName>
        <fullName evidence="3">Outer membrane protein, family</fullName>
    </submittedName>
</protein>
<dbReference type="InterPro" id="IPR010827">
    <property type="entry name" value="BamA/TamA_POTRA"/>
</dbReference>
<dbReference type="GO" id="GO:0019867">
    <property type="term" value="C:outer membrane"/>
    <property type="evidence" value="ECO:0007669"/>
    <property type="project" value="InterPro"/>
</dbReference>
<evidence type="ECO:0000259" key="2">
    <source>
        <dbReference type="Pfam" id="PF17243"/>
    </source>
</evidence>
<accession>J9D6E0</accession>
<dbReference type="InterPro" id="IPR035243">
    <property type="entry name" value="TamA_POTRA_Dom_1"/>
</dbReference>
<feature type="domain" description="POTRA" evidence="1">
    <location>
        <begin position="211"/>
        <end position="286"/>
    </location>
</feature>
<gene>
    <name evidence="3" type="ORF">EVA_03568</name>
</gene>
<evidence type="ECO:0000313" key="3">
    <source>
        <dbReference type="EMBL" id="EJX08321.1"/>
    </source>
</evidence>
<organism evidence="3">
    <name type="scientific">gut metagenome</name>
    <dbReference type="NCBI Taxonomy" id="749906"/>
    <lineage>
        <taxon>unclassified sequences</taxon>
        <taxon>metagenomes</taxon>
        <taxon>organismal metagenomes</taxon>
    </lineage>
</organism>
<proteinExistence type="predicted"/>
<sequence>MMRSLCLFSLLLLGAGLSVSAPPALAADTSSARAASSARSPLTLKPELVHPERLPSDVQDNIRAYLEGLGSPELVNTQADRARAEKAVLTAMRALGYYRPRIHLTTGEARGRHVPLLIDIEPDTPVTLAGIQVTVTGDAQKDPAFTRLLKTVPGVGTRLNHGDYDRFKSSLSALAAQNGYFDAEFLQSELGVALSHHEAFWNIDFASGPRYAFGPVTFSGSQIEEDYLEHIVPFEPGEAYEADKLADLSRRLSNTGWFESVLVTPDFDAAADDPAHQLPVKTTVTPRKSNIIELGLGYATDVGPRSKISWKKPWVNRFGHQLTLSTELSRKEPTLDTSYRIPLRRNPLEEYWVIQGGYKHTDLNDTEADTTTFTLSRWWEYQSGWQRSVRLKSSYDQFTQGDESHSTTLVYPGVTFSRLRSRGGTMPYWADSQRYSVDFSSRRLASDTSFVDFAGATELDSHLLAETPIGGPRSCGVD</sequence>
<evidence type="ECO:0000259" key="1">
    <source>
        <dbReference type="Pfam" id="PF07244"/>
    </source>
</evidence>
<dbReference type="AlphaFoldDB" id="J9D6E0"/>
<dbReference type="Gene3D" id="3.10.20.310">
    <property type="entry name" value="membrane protein fhac"/>
    <property type="match status" value="3"/>
</dbReference>
<feature type="domain" description="TamA POTRA" evidence="2">
    <location>
        <begin position="55"/>
        <end position="122"/>
    </location>
</feature>
<dbReference type="Pfam" id="PF17243">
    <property type="entry name" value="POTRA_TamA_1"/>
    <property type="match status" value="1"/>
</dbReference>
<comment type="caution">
    <text evidence="3">The sequence shown here is derived from an EMBL/GenBank/DDBJ whole genome shotgun (WGS) entry which is preliminary data.</text>
</comment>
<reference evidence="3" key="1">
    <citation type="journal article" date="2012" name="PLoS ONE">
        <title>Gene sets for utilization of primary and secondary nutrition supplies in the distal gut of endangered iberian lynx.</title>
        <authorList>
            <person name="Alcaide M."/>
            <person name="Messina E."/>
            <person name="Richter M."/>
            <person name="Bargiela R."/>
            <person name="Peplies J."/>
            <person name="Huws S.A."/>
            <person name="Newbold C.J."/>
            <person name="Golyshin P.N."/>
            <person name="Simon M.A."/>
            <person name="Lopez G."/>
            <person name="Yakimov M.M."/>
            <person name="Ferrer M."/>
        </authorList>
    </citation>
    <scope>NUCLEOTIDE SEQUENCE</scope>
</reference>
<dbReference type="Gene3D" id="2.40.160.50">
    <property type="entry name" value="membrane protein fhac: a member of the omp85/tpsb transporter family"/>
    <property type="match status" value="1"/>
</dbReference>